<sequence length="601" mass="66670">MNKYRINTKSNIFNTVDMRKFSFKPLAFFALAATLLAGCSGLQKMKKNADQIDFNVTPEILEAHGGDVDVAINGRFPAKYFNKKATVVATPVLTYEGGETAFEPVTLQGEKVDANNKVISYTSGGNFAYKDAVGYQDDMRVSDLEIRITASKGAKSLDFEPIKVADGVLATSEMVINYPAPILGVQREKNTTGVYDPNIDEFQRIVPDQYVADIHYLINSSYVRGTELRNEDLKELYAYTKDAFEAERKELKNVEVSAYASPDGELDWNTKLSQQRESSSNKVVARELKKSDVEAELRTKFTPEDWDGFKEMMEKSNIQDKELILRVLSMYSDPEVREREIRNLSQAFTVVADEILPKLRRAKIAANVDLIGKTDEEIAALADSDPASLNPAELLYAATLTTDKNKKLAIYNSFIKVYPKDWRGYNNAGMVLAQQGKFADAKPLFEKAEGLASNEPIIKNNLGAVALREGDIAKAESLFGAASGAGDEVNYNLGIVALKKGEYDKAVKLFGDSDSPNVGLAKILSGDNNGALKSLDNCTWEGCYMKEYFKAVVGARTAKENLMYESLENAVKMKPELKDKAATDMEFAKYWDAPKFQAIVK</sequence>
<dbReference type="NCBIfam" id="NF047558">
    <property type="entry name" value="TPR_END_plus"/>
    <property type="match status" value="1"/>
</dbReference>
<protein>
    <submittedName>
        <fullName evidence="1">Tetratricopeptide repeat protein</fullName>
    </submittedName>
</protein>
<dbReference type="Gene3D" id="1.25.40.10">
    <property type="entry name" value="Tetratricopeptide repeat domain"/>
    <property type="match status" value="1"/>
</dbReference>
<dbReference type="Proteomes" id="UP000294848">
    <property type="component" value="Unassembled WGS sequence"/>
</dbReference>
<dbReference type="AlphaFoldDB" id="A0A4R6H7E0"/>
<accession>A0A4R6H7E0</accession>
<evidence type="ECO:0000313" key="1">
    <source>
        <dbReference type="EMBL" id="TDO03857.1"/>
    </source>
</evidence>
<comment type="caution">
    <text evidence="1">The sequence shown here is derived from an EMBL/GenBank/DDBJ whole genome shotgun (WGS) entry which is preliminary data.</text>
</comment>
<name>A0A4R6H7E0_9BACT</name>
<organism evidence="1 2">
    <name type="scientific">Sunxiuqinia elliptica</name>
    <dbReference type="NCBI Taxonomy" id="655355"/>
    <lineage>
        <taxon>Bacteria</taxon>
        <taxon>Pseudomonadati</taxon>
        <taxon>Bacteroidota</taxon>
        <taxon>Bacteroidia</taxon>
        <taxon>Marinilabiliales</taxon>
        <taxon>Prolixibacteraceae</taxon>
        <taxon>Sunxiuqinia</taxon>
    </lineage>
</organism>
<dbReference type="InterPro" id="IPR011990">
    <property type="entry name" value="TPR-like_helical_dom_sf"/>
</dbReference>
<dbReference type="SUPFAM" id="SSF48452">
    <property type="entry name" value="TPR-like"/>
    <property type="match status" value="1"/>
</dbReference>
<reference evidence="1 2" key="1">
    <citation type="submission" date="2019-03" db="EMBL/GenBank/DDBJ databases">
        <title>Freshwater and sediment microbial communities from various areas in North America, analyzing microbe dynamics in response to fracking.</title>
        <authorList>
            <person name="Lamendella R."/>
        </authorList>
    </citation>
    <scope>NUCLEOTIDE SEQUENCE [LARGE SCALE GENOMIC DNA]</scope>
    <source>
        <strain evidence="1 2">114D</strain>
    </source>
</reference>
<evidence type="ECO:0000313" key="2">
    <source>
        <dbReference type="Proteomes" id="UP000294848"/>
    </source>
</evidence>
<dbReference type="SMART" id="SM00028">
    <property type="entry name" value="TPR"/>
    <property type="match status" value="2"/>
</dbReference>
<proteinExistence type="predicted"/>
<gene>
    <name evidence="1" type="ORF">DET52_102192</name>
</gene>
<dbReference type="EMBL" id="SNWI01000002">
    <property type="protein sequence ID" value="TDO03857.1"/>
    <property type="molecule type" value="Genomic_DNA"/>
</dbReference>
<dbReference type="InterPro" id="IPR019734">
    <property type="entry name" value="TPR_rpt"/>
</dbReference>
<dbReference type="Pfam" id="PF13432">
    <property type="entry name" value="TPR_16"/>
    <property type="match status" value="2"/>
</dbReference>